<dbReference type="PANTHER" id="PTHR32309:SF13">
    <property type="entry name" value="FERRIC ENTEROBACTIN TRANSPORT PROTEIN FEPE"/>
    <property type="match status" value="1"/>
</dbReference>
<dbReference type="Pfam" id="PF13614">
    <property type="entry name" value="AAA_31"/>
    <property type="match status" value="1"/>
</dbReference>
<evidence type="ECO:0000256" key="8">
    <source>
        <dbReference type="ARBA" id="ARBA00022692"/>
    </source>
</evidence>
<evidence type="ECO:0000256" key="12">
    <source>
        <dbReference type="ARBA" id="ARBA00022989"/>
    </source>
</evidence>
<dbReference type="AlphaFoldDB" id="A0A3A1N9C5"/>
<accession>A0A3A1N9C5</accession>
<comment type="caution">
    <text evidence="20">The sequence shown here is derived from an EMBL/GenBank/DDBJ whole genome shotgun (WGS) entry which is preliminary data.</text>
</comment>
<feature type="domain" description="Polysaccharide chain length determinant N-terminal" evidence="17">
    <location>
        <begin position="12"/>
        <end position="105"/>
    </location>
</feature>
<dbReference type="GO" id="GO:0005886">
    <property type="term" value="C:plasma membrane"/>
    <property type="evidence" value="ECO:0007669"/>
    <property type="project" value="UniProtKB-SubCell"/>
</dbReference>
<dbReference type="InterPro" id="IPR003856">
    <property type="entry name" value="LPS_length_determ_N"/>
</dbReference>
<proteinExistence type="inferred from homology"/>
<organism evidence="20 21">
    <name type="scientific">Flagellimonas lutimaris</name>
    <dbReference type="NCBI Taxonomy" id="475082"/>
    <lineage>
        <taxon>Bacteria</taxon>
        <taxon>Pseudomonadati</taxon>
        <taxon>Bacteroidota</taxon>
        <taxon>Flavobacteriia</taxon>
        <taxon>Flavobacteriales</taxon>
        <taxon>Flavobacteriaceae</taxon>
        <taxon>Flagellimonas</taxon>
    </lineage>
</organism>
<evidence type="ECO:0000259" key="19">
    <source>
        <dbReference type="Pfam" id="PF13807"/>
    </source>
</evidence>
<dbReference type="PANTHER" id="PTHR32309">
    <property type="entry name" value="TYROSINE-PROTEIN KINASE"/>
    <property type="match status" value="1"/>
</dbReference>
<evidence type="ECO:0000256" key="13">
    <source>
        <dbReference type="ARBA" id="ARBA00023136"/>
    </source>
</evidence>
<dbReference type="Pfam" id="PF13807">
    <property type="entry name" value="GNVR"/>
    <property type="match status" value="1"/>
</dbReference>
<evidence type="ECO:0000256" key="16">
    <source>
        <dbReference type="SAM" id="Phobius"/>
    </source>
</evidence>
<keyword evidence="9" id="KW-0547">Nucleotide-binding</keyword>
<keyword evidence="14" id="KW-0829">Tyrosine-protein kinase</keyword>
<feature type="domain" description="AAA" evidence="18">
    <location>
        <begin position="583"/>
        <end position="725"/>
    </location>
</feature>
<evidence type="ECO:0000256" key="11">
    <source>
        <dbReference type="ARBA" id="ARBA00022840"/>
    </source>
</evidence>
<dbReference type="GO" id="GO:0004715">
    <property type="term" value="F:non-membrane spanning protein tyrosine kinase activity"/>
    <property type="evidence" value="ECO:0007669"/>
    <property type="project" value="UniProtKB-EC"/>
</dbReference>
<name>A0A3A1N9C5_9FLAO</name>
<feature type="domain" description="Tyrosine-protein kinase G-rich" evidence="19">
    <location>
        <begin position="441"/>
        <end position="514"/>
    </location>
</feature>
<gene>
    <name evidence="20" type="ORF">D2V08_15750</name>
</gene>
<evidence type="ECO:0000256" key="15">
    <source>
        <dbReference type="ARBA" id="ARBA00051245"/>
    </source>
</evidence>
<evidence type="ECO:0000259" key="17">
    <source>
        <dbReference type="Pfam" id="PF02706"/>
    </source>
</evidence>
<feature type="transmembrane region" description="Helical" evidence="16">
    <location>
        <begin position="28"/>
        <end position="48"/>
    </location>
</feature>
<protein>
    <recommendedName>
        <fullName evidence="4">non-specific protein-tyrosine kinase</fullName>
        <ecNumber evidence="4">2.7.10.2</ecNumber>
    </recommendedName>
</protein>
<keyword evidence="6" id="KW-0997">Cell inner membrane</keyword>
<dbReference type="InterPro" id="IPR027417">
    <property type="entry name" value="P-loop_NTPase"/>
</dbReference>
<keyword evidence="8 16" id="KW-0812">Transmembrane</keyword>
<reference evidence="20 21" key="1">
    <citation type="submission" date="2018-08" db="EMBL/GenBank/DDBJ databases">
        <title>Proposal of Muricauda 72 sp.nov. and Muricauda NH166 sp.nov., isolated from seawater.</title>
        <authorList>
            <person name="Cheng H."/>
            <person name="Wu Y.-H."/>
            <person name="Guo L.-L."/>
            <person name="Xu X.-W."/>
        </authorList>
    </citation>
    <scope>NUCLEOTIDE SEQUENCE [LARGE SCALE GENOMIC DNA]</scope>
    <source>
        <strain evidence="20 21">KCTC 22173</strain>
    </source>
</reference>
<evidence type="ECO:0000313" key="20">
    <source>
        <dbReference type="EMBL" id="RIV30542.1"/>
    </source>
</evidence>
<dbReference type="InterPro" id="IPR050445">
    <property type="entry name" value="Bact_polysacc_biosynth/exp"/>
</dbReference>
<comment type="subcellular location">
    <subcellularLocation>
        <location evidence="1">Cell inner membrane</location>
        <topology evidence="1">Multi-pass membrane protein</topology>
    </subcellularLocation>
</comment>
<dbReference type="Gene3D" id="3.40.50.300">
    <property type="entry name" value="P-loop containing nucleotide triphosphate hydrolases"/>
    <property type="match status" value="1"/>
</dbReference>
<evidence type="ECO:0000256" key="7">
    <source>
        <dbReference type="ARBA" id="ARBA00022679"/>
    </source>
</evidence>
<dbReference type="EMBL" id="QXFH01000077">
    <property type="protein sequence ID" value="RIV30542.1"/>
    <property type="molecule type" value="Genomic_DNA"/>
</dbReference>
<dbReference type="InterPro" id="IPR005702">
    <property type="entry name" value="Wzc-like_C"/>
</dbReference>
<dbReference type="EC" id="2.7.10.2" evidence="4"/>
<keyword evidence="5" id="KW-1003">Cell membrane</keyword>
<dbReference type="RefSeq" id="WP_119609282.1">
    <property type="nucleotide sequence ID" value="NZ_QXFH01000077.1"/>
</dbReference>
<dbReference type="Pfam" id="PF02706">
    <property type="entry name" value="Wzz"/>
    <property type="match status" value="1"/>
</dbReference>
<keyword evidence="13 16" id="KW-0472">Membrane</keyword>
<evidence type="ECO:0000256" key="6">
    <source>
        <dbReference type="ARBA" id="ARBA00022519"/>
    </source>
</evidence>
<keyword evidence="21" id="KW-1185">Reference proteome</keyword>
<evidence type="ECO:0000256" key="9">
    <source>
        <dbReference type="ARBA" id="ARBA00022741"/>
    </source>
</evidence>
<dbReference type="OrthoDB" id="9794577at2"/>
<evidence type="ECO:0000256" key="4">
    <source>
        <dbReference type="ARBA" id="ARBA00011903"/>
    </source>
</evidence>
<keyword evidence="11" id="KW-0067">ATP-binding</keyword>
<comment type="catalytic activity">
    <reaction evidence="15">
        <text>L-tyrosyl-[protein] + ATP = O-phospho-L-tyrosyl-[protein] + ADP + H(+)</text>
        <dbReference type="Rhea" id="RHEA:10596"/>
        <dbReference type="Rhea" id="RHEA-COMP:10136"/>
        <dbReference type="Rhea" id="RHEA-COMP:20101"/>
        <dbReference type="ChEBI" id="CHEBI:15378"/>
        <dbReference type="ChEBI" id="CHEBI:30616"/>
        <dbReference type="ChEBI" id="CHEBI:46858"/>
        <dbReference type="ChEBI" id="CHEBI:61978"/>
        <dbReference type="ChEBI" id="CHEBI:456216"/>
        <dbReference type="EC" id="2.7.10.2"/>
    </reaction>
</comment>
<evidence type="ECO:0000313" key="21">
    <source>
        <dbReference type="Proteomes" id="UP000266067"/>
    </source>
</evidence>
<keyword evidence="10 20" id="KW-0418">Kinase</keyword>
<dbReference type="InterPro" id="IPR025669">
    <property type="entry name" value="AAA_dom"/>
</dbReference>
<comment type="similarity">
    <text evidence="3">Belongs to the etk/wzc family.</text>
</comment>
<dbReference type="SUPFAM" id="SSF52540">
    <property type="entry name" value="P-loop containing nucleoside triphosphate hydrolases"/>
    <property type="match status" value="1"/>
</dbReference>
<evidence type="ECO:0000256" key="10">
    <source>
        <dbReference type="ARBA" id="ARBA00022777"/>
    </source>
</evidence>
<dbReference type="Proteomes" id="UP000266067">
    <property type="component" value="Unassembled WGS sequence"/>
</dbReference>
<dbReference type="NCBIfam" id="TIGR01007">
    <property type="entry name" value="eps_fam"/>
    <property type="match status" value="1"/>
</dbReference>
<keyword evidence="12 16" id="KW-1133">Transmembrane helix</keyword>
<dbReference type="InterPro" id="IPR032807">
    <property type="entry name" value="GNVR"/>
</dbReference>
<evidence type="ECO:0000256" key="2">
    <source>
        <dbReference type="ARBA" id="ARBA00007316"/>
    </source>
</evidence>
<keyword evidence="7 20" id="KW-0808">Transferase</keyword>
<evidence type="ECO:0000256" key="1">
    <source>
        <dbReference type="ARBA" id="ARBA00004429"/>
    </source>
</evidence>
<dbReference type="CDD" id="cd05387">
    <property type="entry name" value="BY-kinase"/>
    <property type="match status" value="1"/>
</dbReference>
<dbReference type="GO" id="GO:0005524">
    <property type="term" value="F:ATP binding"/>
    <property type="evidence" value="ECO:0007669"/>
    <property type="project" value="UniProtKB-KW"/>
</dbReference>
<evidence type="ECO:0000259" key="18">
    <source>
        <dbReference type="Pfam" id="PF13614"/>
    </source>
</evidence>
<evidence type="ECO:0000256" key="3">
    <source>
        <dbReference type="ARBA" id="ARBA00008883"/>
    </source>
</evidence>
<evidence type="ECO:0000256" key="5">
    <source>
        <dbReference type="ARBA" id="ARBA00022475"/>
    </source>
</evidence>
<comment type="similarity">
    <text evidence="2">Belongs to the CpsD/CapB family.</text>
</comment>
<sequence>MNKTGLTSSNSELDFKEKLSTYLKKWKWFALSAFIAVILAHIYLRYAVPEYMASAKIQILEESGATSELSVLEDLNIFSGGKTKIDDEIDILNARSNYINLVKELKLNVRYFVTGNIKSKELYGEDQHPFNLSFIAPDSLANKLEHEFFVDVISESNFGYSVEQDDAIDRYTFGSKLETEIGDIILTPNNILEKYIGQRIHVVVSPIYIVADRYREAMLITAADSKFSNIIDISLTDRVQKRAIDIINALVEINNVNAVRDKKEVADRTTKFINDRIGEIYNSLSSADETAENFKSSRGITDLGSQANVTFEQSTIGEQQLQDASIQLNIANSMKDLIADQEGYDIIPTNVGISDPSITNAASQYNELVAQRKRLLESSNEKNPVIVKLDQQLEILKRGMQSSLNNVTNNLNLQVNSLSKQLSQINSRIYAAPGNERALRDITRKQQTTESLYLYLLQKREESQITFASASPKSKIVDSAYGSFQPVSPKSKLVYLASLILGLIIPFSIIYLKELLDDKVHNKLDLEKIAGDIPVIVEVPRLGKKDNRLVKKEDRSVLAESLRILRTNLNYIQRSHKSTPSNVIFITSSVPGEGKTFISSNLAAIYANTGKKVLLIGADIRNPKLYDFFATDDMIQADKMKPRRSTKDGLTEYLVNSNLNIKDITVPAQVNENPIDIIFSGKIPPNPTELLMKDRMAELFKKVSELYDYVIVDTAPLMVVTDTLLISEYASQILYVVKAGGTEKKVLNFPVKLKAEGKLKGLSFVVNNVKQANLGYGGKYGYGYGKSVKKWWKFA</sequence>
<evidence type="ECO:0000256" key="14">
    <source>
        <dbReference type="ARBA" id="ARBA00023137"/>
    </source>
</evidence>